<protein>
    <submittedName>
        <fullName evidence="8">Diencephalon mesencephalon homeobox</fullName>
    </submittedName>
</protein>
<dbReference type="InterPro" id="IPR017970">
    <property type="entry name" value="Homeobox_CS"/>
</dbReference>
<name>A0A9W9ZPI5_9CNID</name>
<evidence type="ECO:0000256" key="4">
    <source>
        <dbReference type="ARBA" id="ARBA00023242"/>
    </source>
</evidence>
<dbReference type="CDD" id="cd00086">
    <property type="entry name" value="homeodomain"/>
    <property type="match status" value="1"/>
</dbReference>
<feature type="domain" description="Homeobox" evidence="7">
    <location>
        <begin position="120"/>
        <end position="180"/>
    </location>
</feature>
<evidence type="ECO:0000256" key="5">
    <source>
        <dbReference type="PROSITE-ProRule" id="PRU00108"/>
    </source>
</evidence>
<comment type="caution">
    <text evidence="8">The sequence shown here is derived from an EMBL/GenBank/DDBJ whole genome shotgun (WGS) entry which is preliminary data.</text>
</comment>
<dbReference type="OrthoDB" id="6159439at2759"/>
<evidence type="ECO:0000256" key="6">
    <source>
        <dbReference type="RuleBase" id="RU000682"/>
    </source>
</evidence>
<dbReference type="PANTHER" id="PTHR46639">
    <property type="entry name" value="DIENCEPHALON/MESENCEPHALON HOMEOBOX PROTEIN 1"/>
    <property type="match status" value="1"/>
</dbReference>
<dbReference type="Proteomes" id="UP001163046">
    <property type="component" value="Unassembled WGS sequence"/>
</dbReference>
<dbReference type="EMBL" id="MU825882">
    <property type="protein sequence ID" value="KAJ7385120.1"/>
    <property type="molecule type" value="Genomic_DNA"/>
</dbReference>
<evidence type="ECO:0000256" key="3">
    <source>
        <dbReference type="ARBA" id="ARBA00023155"/>
    </source>
</evidence>
<dbReference type="GO" id="GO:0000981">
    <property type="term" value="F:DNA-binding transcription factor activity, RNA polymerase II-specific"/>
    <property type="evidence" value="ECO:0007669"/>
    <property type="project" value="InterPro"/>
</dbReference>
<keyword evidence="3 5" id="KW-0371">Homeobox</keyword>
<sequence>MVHQVMYPWVKNSKFRQQSPCSTQTESKKRNEDSLSLTSLITVWAIENILCQQHKNRNLQQTTKMESAADLSSSSFSIDNILKPDKCESTQEPRSADRALTLAERLADIILEVHYGSSRGKHRRTRTAFTHQQLQILENTFSKTHYPDVVMREQLAAYINIPESRIQVWFKNRRAKYRKQMKDGEDLTTGEIENKGLEHHFNSHEAPWSPQHFYPANSLPFSPGNAVTPQSNFAQYSWSAVPLYTSNPCACVPSYNSDNPRRSWSCTACYENPDVKSHLQ</sequence>
<comment type="similarity">
    <text evidence="1">Belongs to the paired homeobox family.</text>
</comment>
<evidence type="ECO:0000256" key="1">
    <source>
        <dbReference type="ARBA" id="ARBA00005733"/>
    </source>
</evidence>
<proteinExistence type="inferred from homology"/>
<evidence type="ECO:0000313" key="9">
    <source>
        <dbReference type="Proteomes" id="UP001163046"/>
    </source>
</evidence>
<dbReference type="PROSITE" id="PS50071">
    <property type="entry name" value="HOMEOBOX_2"/>
    <property type="match status" value="1"/>
</dbReference>
<dbReference type="SMART" id="SM00389">
    <property type="entry name" value="HOX"/>
    <property type="match status" value="1"/>
</dbReference>
<reference evidence="8" key="1">
    <citation type="submission" date="2023-01" db="EMBL/GenBank/DDBJ databases">
        <title>Genome assembly of the deep-sea coral Lophelia pertusa.</title>
        <authorList>
            <person name="Herrera S."/>
            <person name="Cordes E."/>
        </authorList>
    </citation>
    <scope>NUCLEOTIDE SEQUENCE</scope>
    <source>
        <strain evidence="8">USNM1676648</strain>
        <tissue evidence="8">Polyp</tissue>
    </source>
</reference>
<dbReference type="GO" id="GO:0005634">
    <property type="term" value="C:nucleus"/>
    <property type="evidence" value="ECO:0007669"/>
    <property type="project" value="UniProtKB-SubCell"/>
</dbReference>
<keyword evidence="4 5" id="KW-0539">Nucleus</keyword>
<dbReference type="Gene3D" id="1.10.10.60">
    <property type="entry name" value="Homeodomain-like"/>
    <property type="match status" value="1"/>
</dbReference>
<dbReference type="PROSITE" id="PS00027">
    <property type="entry name" value="HOMEOBOX_1"/>
    <property type="match status" value="1"/>
</dbReference>
<dbReference type="PANTHER" id="PTHR46639:SF2">
    <property type="entry name" value="DIENCEPHALON_MESENCEPHALON HOMEOBOX PROTEIN 1"/>
    <property type="match status" value="1"/>
</dbReference>
<evidence type="ECO:0000259" key="7">
    <source>
        <dbReference type="PROSITE" id="PS50071"/>
    </source>
</evidence>
<keyword evidence="2 5" id="KW-0238">DNA-binding</keyword>
<comment type="subcellular location">
    <subcellularLocation>
        <location evidence="5 6">Nucleus</location>
    </subcellularLocation>
</comment>
<dbReference type="InterPro" id="IPR001356">
    <property type="entry name" value="HD"/>
</dbReference>
<keyword evidence="9" id="KW-1185">Reference proteome</keyword>
<evidence type="ECO:0000256" key="2">
    <source>
        <dbReference type="ARBA" id="ARBA00023125"/>
    </source>
</evidence>
<organism evidence="8 9">
    <name type="scientific">Desmophyllum pertusum</name>
    <dbReference type="NCBI Taxonomy" id="174260"/>
    <lineage>
        <taxon>Eukaryota</taxon>
        <taxon>Metazoa</taxon>
        <taxon>Cnidaria</taxon>
        <taxon>Anthozoa</taxon>
        <taxon>Hexacorallia</taxon>
        <taxon>Scleractinia</taxon>
        <taxon>Caryophylliina</taxon>
        <taxon>Caryophylliidae</taxon>
        <taxon>Desmophyllum</taxon>
    </lineage>
</organism>
<accession>A0A9W9ZPI5</accession>
<dbReference type="InterPro" id="IPR052488">
    <property type="entry name" value="DMBX_homeobox"/>
</dbReference>
<dbReference type="GO" id="GO:0000977">
    <property type="term" value="F:RNA polymerase II transcription regulatory region sequence-specific DNA binding"/>
    <property type="evidence" value="ECO:0007669"/>
    <property type="project" value="TreeGrafter"/>
</dbReference>
<dbReference type="SUPFAM" id="SSF46689">
    <property type="entry name" value="Homeodomain-like"/>
    <property type="match status" value="1"/>
</dbReference>
<dbReference type="FunFam" id="1.10.10.60:FF:000551">
    <property type="entry name" value="Predicted protein"/>
    <property type="match status" value="1"/>
</dbReference>
<dbReference type="AlphaFoldDB" id="A0A9W9ZPI5"/>
<dbReference type="Pfam" id="PF00046">
    <property type="entry name" value="Homeodomain"/>
    <property type="match status" value="1"/>
</dbReference>
<evidence type="ECO:0000313" key="8">
    <source>
        <dbReference type="EMBL" id="KAJ7385120.1"/>
    </source>
</evidence>
<dbReference type="InterPro" id="IPR009057">
    <property type="entry name" value="Homeodomain-like_sf"/>
</dbReference>
<feature type="DNA-binding region" description="Homeobox" evidence="5">
    <location>
        <begin position="122"/>
        <end position="181"/>
    </location>
</feature>
<gene>
    <name evidence="8" type="primary">DMBX1_3</name>
    <name evidence="8" type="ORF">OS493_017489</name>
</gene>